<dbReference type="AlphaFoldDB" id="A0A0K8MGJ3"/>
<keyword evidence="3" id="KW-1185">Reference proteome</keyword>
<proteinExistence type="predicted"/>
<accession>A0A0K8MGJ3</accession>
<evidence type="ECO:0000256" key="1">
    <source>
        <dbReference type="SAM" id="MobiDB-lite"/>
    </source>
</evidence>
<dbReference type="EMBL" id="BBVC01000109">
    <property type="protein sequence ID" value="GAO98984.1"/>
    <property type="molecule type" value="Genomic_DNA"/>
</dbReference>
<sequence length="214" mass="23612">MLNLNKYSDPNLIPEGTIARVCLTIKKGGYNDPAYDWTDGYATQSKSSDSIYLDCSFKILTDPYARRIVYDKLGLKGKTKPKKPNEPDAPYDPEQDDYHMNGFRRMLQIVNSAYGLISKDTSESAVALRDSMSFQGLDGLEFTVQIGIKPDDRGVDKNCIQKIIPFGHKDYRGGRGHPQGGMPAPVIPGTSPSFASADLPEAEDWAQAESQEGL</sequence>
<dbReference type="STRING" id="1629334.Cva_01654"/>
<evidence type="ECO:0000313" key="2">
    <source>
        <dbReference type="EMBL" id="GAO98984.1"/>
    </source>
</evidence>
<feature type="region of interest" description="Disordered" evidence="1">
    <location>
        <begin position="170"/>
        <end position="214"/>
    </location>
</feature>
<gene>
    <name evidence="2" type="ORF">Cva_01654</name>
</gene>
<comment type="caution">
    <text evidence="2">The sequence shown here is derived from an EMBL/GenBank/DDBJ whole genome shotgun (WGS) entry which is preliminary data.</text>
</comment>
<dbReference type="OrthoDB" id="7837554at2"/>
<name>A0A0K8MGJ3_9PROT</name>
<feature type="region of interest" description="Disordered" evidence="1">
    <location>
        <begin position="76"/>
        <end position="96"/>
    </location>
</feature>
<organism evidence="2 3">
    <name type="scientific">Caedimonas varicaedens</name>
    <dbReference type="NCBI Taxonomy" id="1629334"/>
    <lineage>
        <taxon>Bacteria</taxon>
        <taxon>Pseudomonadati</taxon>
        <taxon>Pseudomonadota</taxon>
        <taxon>Alphaproteobacteria</taxon>
        <taxon>Holosporales</taxon>
        <taxon>Caedimonadaceae</taxon>
        <taxon>Caedimonas</taxon>
    </lineage>
</organism>
<reference evidence="2 3" key="1">
    <citation type="submission" date="2015-03" db="EMBL/GenBank/DDBJ databases">
        <title>Caedibacter varicaedens, whole genome shotgun sequence.</title>
        <authorList>
            <person name="Suzuki H."/>
            <person name="Dapper A.L."/>
            <person name="Gibson A.K."/>
            <person name="Jackson C."/>
            <person name="Lee H."/>
            <person name="Pejaver V.R."/>
            <person name="Doak T."/>
            <person name="Lynch M."/>
        </authorList>
    </citation>
    <scope>NUCLEOTIDE SEQUENCE [LARGE SCALE GENOMIC DNA]</scope>
</reference>
<evidence type="ECO:0000313" key="3">
    <source>
        <dbReference type="Proteomes" id="UP000036771"/>
    </source>
</evidence>
<protein>
    <submittedName>
        <fullName evidence="2">Uncharacterized protein</fullName>
    </submittedName>
</protein>
<dbReference type="Proteomes" id="UP000036771">
    <property type="component" value="Unassembled WGS sequence"/>
</dbReference>